<evidence type="ECO:0000256" key="1">
    <source>
        <dbReference type="SAM" id="MobiDB-lite"/>
    </source>
</evidence>
<accession>A0A3R5Z4K8</accession>
<dbReference type="EMBL" id="QSKW01000002">
    <property type="protein sequence ID" value="RHF00114.1"/>
    <property type="molecule type" value="Genomic_DNA"/>
</dbReference>
<organism evidence="4 5">
    <name type="scientific">Roseburia inulinivorans</name>
    <dbReference type="NCBI Taxonomy" id="360807"/>
    <lineage>
        <taxon>Bacteria</taxon>
        <taxon>Bacillati</taxon>
        <taxon>Bacillota</taxon>
        <taxon>Clostridia</taxon>
        <taxon>Lachnospirales</taxon>
        <taxon>Lachnospiraceae</taxon>
        <taxon>Roseburia</taxon>
    </lineage>
</organism>
<evidence type="ECO:0000259" key="2">
    <source>
        <dbReference type="Pfam" id="PF11258"/>
    </source>
</evidence>
<dbReference type="Gene3D" id="3.50.90.10">
    <property type="entry name" value="YerB-like"/>
    <property type="match status" value="1"/>
</dbReference>
<evidence type="ECO:0000259" key="3">
    <source>
        <dbReference type="Pfam" id="PF17479"/>
    </source>
</evidence>
<feature type="domain" description="DUF3048" evidence="3">
    <location>
        <begin position="235"/>
        <end position="345"/>
    </location>
</feature>
<sequence length="359" mass="40117">MAMLLCAVSLAACGKDKETDSSPQGEVSVSDTTNDTTEAEKEEEEEEAAPEGMCYSELTHELISMDLKEQRPIAVMVDNESIALPHYGLSKADVVYEMMNSTENGRITRFMVLVKDWENIEQLGSIRSVRPTNVILAAEWNAILCHDGGPFYIDEYLAEPCSDNFSGGFSRVNNGKSREYTEYILSGDLDKKFSGSDVSQTYNQYYEGAHFKFAHGDDVIDLSQVSGAEAASTVKLPFPHNGSYLAYDSDAQVYKYFEYGKAHTDPGNNNEQLSFKNLLIQNCDFEQLDENGYMIYDCIGTNSGYYITNGEAIKITWKKTAMASPTKYYDENGDEIRLNTGKTYIALVPSDKWSDLVIE</sequence>
<dbReference type="AlphaFoldDB" id="A0A3R5Z4K8"/>
<feature type="compositionally biased region" description="Polar residues" evidence="1">
    <location>
        <begin position="21"/>
        <end position="36"/>
    </location>
</feature>
<feature type="compositionally biased region" description="Acidic residues" evidence="1">
    <location>
        <begin position="40"/>
        <end position="49"/>
    </location>
</feature>
<dbReference type="Pfam" id="PF11258">
    <property type="entry name" value="DUF3048"/>
    <property type="match status" value="1"/>
</dbReference>
<protein>
    <submittedName>
        <fullName evidence="4">DUF3048 domain-containing protein</fullName>
    </submittedName>
</protein>
<comment type="caution">
    <text evidence="4">The sequence shown here is derived from an EMBL/GenBank/DDBJ whole genome shotgun (WGS) entry which is preliminary data.</text>
</comment>
<dbReference type="InterPro" id="IPR035328">
    <property type="entry name" value="DUF3048_C"/>
</dbReference>
<dbReference type="Proteomes" id="UP000286271">
    <property type="component" value="Unassembled WGS sequence"/>
</dbReference>
<evidence type="ECO:0000313" key="4">
    <source>
        <dbReference type="EMBL" id="RHF00114.1"/>
    </source>
</evidence>
<proteinExistence type="predicted"/>
<dbReference type="InterPro" id="IPR021416">
    <property type="entry name" value="DUF3048_N"/>
</dbReference>
<feature type="region of interest" description="Disordered" evidence="1">
    <location>
        <begin position="14"/>
        <end position="52"/>
    </location>
</feature>
<reference evidence="4 5" key="1">
    <citation type="submission" date="2018-08" db="EMBL/GenBank/DDBJ databases">
        <title>A genome reference for cultivated species of the human gut microbiota.</title>
        <authorList>
            <person name="Zou Y."/>
            <person name="Xue W."/>
            <person name="Luo G."/>
        </authorList>
    </citation>
    <scope>NUCLEOTIDE SEQUENCE [LARGE SCALE GENOMIC DNA]</scope>
    <source>
        <strain evidence="4 5">AM27-11</strain>
    </source>
</reference>
<dbReference type="SUPFAM" id="SSF159774">
    <property type="entry name" value="YerB-like"/>
    <property type="match status" value="1"/>
</dbReference>
<evidence type="ECO:0000313" key="5">
    <source>
        <dbReference type="Proteomes" id="UP000286271"/>
    </source>
</evidence>
<name>A0A3R5Z4K8_9FIRM</name>
<dbReference type="InterPro" id="IPR023158">
    <property type="entry name" value="YerB-like_sf"/>
</dbReference>
<gene>
    <name evidence="4" type="ORF">DW707_01975</name>
</gene>
<dbReference type="Pfam" id="PF17479">
    <property type="entry name" value="DUF3048_C"/>
    <property type="match status" value="1"/>
</dbReference>
<feature type="domain" description="DUF3048" evidence="2">
    <location>
        <begin position="63"/>
        <end position="196"/>
    </location>
</feature>